<proteinExistence type="predicted"/>
<dbReference type="CDD" id="cd17546">
    <property type="entry name" value="REC_hyHK_CKI1_RcsC-like"/>
    <property type="match status" value="1"/>
</dbReference>
<dbReference type="InterPro" id="IPR011006">
    <property type="entry name" value="CheY-like_superfamily"/>
</dbReference>
<dbReference type="RefSeq" id="WP_096299575.1">
    <property type="nucleotide sequence ID" value="NZ_CP023406.1"/>
</dbReference>
<dbReference type="FunFam" id="3.30.565.10:FF:000010">
    <property type="entry name" value="Sensor histidine kinase RcsC"/>
    <property type="match status" value="1"/>
</dbReference>
<dbReference type="SMART" id="SM00448">
    <property type="entry name" value="REC"/>
    <property type="match status" value="1"/>
</dbReference>
<evidence type="ECO:0000256" key="2">
    <source>
        <dbReference type="ARBA" id="ARBA00012438"/>
    </source>
</evidence>
<dbReference type="PANTHER" id="PTHR43047">
    <property type="entry name" value="TWO-COMPONENT HISTIDINE PROTEIN KINASE"/>
    <property type="match status" value="1"/>
</dbReference>
<evidence type="ECO:0000256" key="3">
    <source>
        <dbReference type="ARBA" id="ARBA00022553"/>
    </source>
</evidence>
<feature type="signal peptide" evidence="9">
    <location>
        <begin position="1"/>
        <end position="22"/>
    </location>
</feature>
<evidence type="ECO:0000313" key="12">
    <source>
        <dbReference type="EMBL" id="ATD68326.1"/>
    </source>
</evidence>
<dbReference type="EC" id="2.7.13.3" evidence="2"/>
<feature type="domain" description="Response regulatory" evidence="11">
    <location>
        <begin position="1065"/>
        <end position="1179"/>
    </location>
</feature>
<dbReference type="InterPro" id="IPR015943">
    <property type="entry name" value="WD40/YVTN_repeat-like_dom_sf"/>
</dbReference>
<dbReference type="Pfam" id="PF00072">
    <property type="entry name" value="Response_reg"/>
    <property type="match status" value="1"/>
</dbReference>
<evidence type="ECO:0000256" key="7">
    <source>
        <dbReference type="PROSITE-ProRule" id="PRU00169"/>
    </source>
</evidence>
<evidence type="ECO:0000256" key="1">
    <source>
        <dbReference type="ARBA" id="ARBA00000085"/>
    </source>
</evidence>
<keyword evidence="8" id="KW-0472">Membrane</keyword>
<dbReference type="InterPro" id="IPR003661">
    <property type="entry name" value="HisK_dim/P_dom"/>
</dbReference>
<dbReference type="Pfam" id="PF07494">
    <property type="entry name" value="Reg_prop"/>
    <property type="match status" value="1"/>
</dbReference>
<dbReference type="InterPro" id="IPR036890">
    <property type="entry name" value="HATPase_C_sf"/>
</dbReference>
<feature type="domain" description="Histidine kinase" evidence="10">
    <location>
        <begin position="824"/>
        <end position="1042"/>
    </location>
</feature>
<dbReference type="EMBL" id="CP023406">
    <property type="protein sequence ID" value="ATD68326.1"/>
    <property type="molecule type" value="Genomic_DNA"/>
</dbReference>
<dbReference type="KEGG" id="lum:CNR27_13560"/>
<dbReference type="SUPFAM" id="SSF52172">
    <property type="entry name" value="CheY-like"/>
    <property type="match status" value="1"/>
</dbReference>
<dbReference type="Pfam" id="PF07495">
    <property type="entry name" value="Y_Y_Y"/>
    <property type="match status" value="1"/>
</dbReference>
<dbReference type="InterPro" id="IPR011123">
    <property type="entry name" value="Y_Y_Y"/>
</dbReference>
<dbReference type="PANTHER" id="PTHR43047:SF72">
    <property type="entry name" value="OSMOSENSING HISTIDINE PROTEIN KINASE SLN1"/>
    <property type="match status" value="1"/>
</dbReference>
<dbReference type="PROSITE" id="PS50110">
    <property type="entry name" value="RESPONSE_REGULATORY"/>
    <property type="match status" value="1"/>
</dbReference>
<evidence type="ECO:0000259" key="10">
    <source>
        <dbReference type="PROSITE" id="PS50109"/>
    </source>
</evidence>
<feature type="modified residue" description="4-aspartylphosphate" evidence="7">
    <location>
        <position position="1114"/>
    </location>
</feature>
<protein>
    <recommendedName>
        <fullName evidence="2">histidine kinase</fullName>
        <ecNumber evidence="2">2.7.13.3</ecNumber>
    </recommendedName>
</protein>
<dbReference type="SUPFAM" id="SSF63829">
    <property type="entry name" value="Calcium-dependent phosphotriesterase"/>
    <property type="match status" value="2"/>
</dbReference>
<keyword evidence="5 12" id="KW-0418">Kinase</keyword>
<evidence type="ECO:0000256" key="5">
    <source>
        <dbReference type="ARBA" id="ARBA00022777"/>
    </source>
</evidence>
<dbReference type="SMART" id="SM00387">
    <property type="entry name" value="HATPase_c"/>
    <property type="match status" value="1"/>
</dbReference>
<keyword evidence="8" id="KW-1133">Transmembrane helix</keyword>
<dbReference type="CDD" id="cd16922">
    <property type="entry name" value="HATPase_EvgS-ArcB-TorS-like"/>
    <property type="match status" value="1"/>
</dbReference>
<evidence type="ECO:0000256" key="9">
    <source>
        <dbReference type="SAM" id="SignalP"/>
    </source>
</evidence>
<dbReference type="SMART" id="SM00388">
    <property type="entry name" value="HisKA"/>
    <property type="match status" value="1"/>
</dbReference>
<dbReference type="Pfam" id="PF00512">
    <property type="entry name" value="HisKA"/>
    <property type="match status" value="1"/>
</dbReference>
<dbReference type="InterPro" id="IPR004358">
    <property type="entry name" value="Sig_transdc_His_kin-like_C"/>
</dbReference>
<dbReference type="Gene3D" id="1.10.287.130">
    <property type="match status" value="1"/>
</dbReference>
<dbReference type="PROSITE" id="PS50109">
    <property type="entry name" value="HIS_KIN"/>
    <property type="match status" value="1"/>
</dbReference>
<dbReference type="OrthoDB" id="176203at2"/>
<evidence type="ECO:0000256" key="4">
    <source>
        <dbReference type="ARBA" id="ARBA00022679"/>
    </source>
</evidence>
<dbReference type="InterPro" id="IPR003594">
    <property type="entry name" value="HATPase_dom"/>
</dbReference>
<feature type="transmembrane region" description="Helical" evidence="8">
    <location>
        <begin position="771"/>
        <end position="791"/>
    </location>
</feature>
<keyword evidence="6" id="KW-0902">Two-component regulatory system</keyword>
<keyword evidence="8" id="KW-0812">Transmembrane</keyword>
<evidence type="ECO:0000313" key="13">
    <source>
        <dbReference type="Proteomes" id="UP000218968"/>
    </source>
</evidence>
<keyword evidence="13" id="KW-1185">Reference proteome</keyword>
<dbReference type="FunFam" id="1.10.287.130:FF:000028">
    <property type="entry name" value="Hybrid signal transduction histidine kinase"/>
    <property type="match status" value="1"/>
</dbReference>
<dbReference type="AlphaFoldDB" id="A0A290XHB2"/>
<dbReference type="InterPro" id="IPR011110">
    <property type="entry name" value="Reg_prop"/>
</dbReference>
<dbReference type="GO" id="GO:0000155">
    <property type="term" value="F:phosphorelay sensor kinase activity"/>
    <property type="evidence" value="ECO:0007669"/>
    <property type="project" value="InterPro"/>
</dbReference>
<dbReference type="Gene3D" id="2.60.40.10">
    <property type="entry name" value="Immunoglobulins"/>
    <property type="match status" value="1"/>
</dbReference>
<dbReference type="GO" id="GO:0009927">
    <property type="term" value="F:histidine phosphotransfer kinase activity"/>
    <property type="evidence" value="ECO:0007669"/>
    <property type="project" value="TreeGrafter"/>
</dbReference>
<dbReference type="InterPro" id="IPR001789">
    <property type="entry name" value="Sig_transdc_resp-reg_receiver"/>
</dbReference>
<keyword evidence="4" id="KW-0808">Transferase</keyword>
<dbReference type="Gene3D" id="3.40.50.2300">
    <property type="match status" value="1"/>
</dbReference>
<dbReference type="Gene3D" id="2.130.10.10">
    <property type="entry name" value="YVTN repeat-like/Quinoprotein amine dehydrogenase"/>
    <property type="match status" value="3"/>
</dbReference>
<keyword evidence="9" id="KW-0732">Signal</keyword>
<dbReference type="CDD" id="cd00082">
    <property type="entry name" value="HisKA"/>
    <property type="match status" value="1"/>
</dbReference>
<dbReference type="PRINTS" id="PR00344">
    <property type="entry name" value="BCTRLSENSOR"/>
</dbReference>
<dbReference type="Pfam" id="PF02518">
    <property type="entry name" value="HATPase_c"/>
    <property type="match status" value="1"/>
</dbReference>
<feature type="chain" id="PRO_5013239550" description="histidine kinase" evidence="9">
    <location>
        <begin position="23"/>
        <end position="1192"/>
    </location>
</feature>
<name>A0A290XHB2_9GAMM</name>
<evidence type="ECO:0000256" key="6">
    <source>
        <dbReference type="ARBA" id="ARBA00023012"/>
    </source>
</evidence>
<dbReference type="Proteomes" id="UP000218968">
    <property type="component" value="Chromosome"/>
</dbReference>
<comment type="catalytic activity">
    <reaction evidence="1">
        <text>ATP + protein L-histidine = ADP + protein N-phospho-L-histidine.</text>
        <dbReference type="EC" id="2.7.13.3"/>
    </reaction>
</comment>
<dbReference type="Gene3D" id="3.30.565.10">
    <property type="entry name" value="Histidine kinase-like ATPase, C-terminal domain"/>
    <property type="match status" value="1"/>
</dbReference>
<dbReference type="InterPro" id="IPR036097">
    <property type="entry name" value="HisK_dim/P_sf"/>
</dbReference>
<accession>A0A290XHB2</accession>
<dbReference type="SUPFAM" id="SSF47384">
    <property type="entry name" value="Homodimeric domain of signal transducing histidine kinase"/>
    <property type="match status" value="1"/>
</dbReference>
<gene>
    <name evidence="12" type="ORF">CNR27_13560</name>
</gene>
<dbReference type="SUPFAM" id="SSF55874">
    <property type="entry name" value="ATPase domain of HSP90 chaperone/DNA topoisomerase II/histidine kinase"/>
    <property type="match status" value="1"/>
</dbReference>
<organism evidence="12 13">
    <name type="scientific">Luteimonas chenhongjianii</name>
    <dbReference type="NCBI Taxonomy" id="2006110"/>
    <lineage>
        <taxon>Bacteria</taxon>
        <taxon>Pseudomonadati</taxon>
        <taxon>Pseudomonadota</taxon>
        <taxon>Gammaproteobacteria</taxon>
        <taxon>Lysobacterales</taxon>
        <taxon>Lysobacteraceae</taxon>
        <taxon>Luteimonas</taxon>
    </lineage>
</organism>
<dbReference type="InterPro" id="IPR005467">
    <property type="entry name" value="His_kinase_dom"/>
</dbReference>
<dbReference type="GO" id="GO:0005886">
    <property type="term" value="C:plasma membrane"/>
    <property type="evidence" value="ECO:0007669"/>
    <property type="project" value="TreeGrafter"/>
</dbReference>
<keyword evidence="3 7" id="KW-0597">Phosphoprotein</keyword>
<sequence>MRFAWIALIGLWWCVCASPAYARPDAPTTFSLPQPRQLSVIDGLPSNRVNALAEDRQGYLWIATRDGLARYDGVGFRVWRTEDGLRDNFVWAVHVDAQDRVWAGTRLGGLSMLDADRQSFTHYRHDTHAEIGTDDIWAISSTADGAIWFGMSETGLYRLAPDGSLRRFVADATDPGSLPSNAVGYLASDSAGMLWVGTKHGVARWIDGRFQRLEMPAGLSGALVEGLVFDAQENLWIGVHGRGLVRRADGVTEAIPLRDPVLGMPPLHMLVQDRHGVRWFDTRSGLAREVDGRLVDVPLFSVASRGVVRPAWASALEDREGGLWFASGNAGLWYLPANWRNFTVLQRRISDPTTVANAFVESVSPAAGGGLWLVGDGGVLDHLDPATGAITHRLLQVCGDQINRSVHETSTGHVWVGCNFTLARFDPRTREVKRWELSEQAASEAHEIGTIVEQADGTLWFMSATMIERRTPDGGLLEAVRPGDGRGVPSGVAFRQSILGPDGVVWLATTGGVYRWNASDRRFSLVPGSPQQLVSAITVHGNDSVWIAGAGTLDELRWNGAALEYRRAFGRASGLPQVAPGGMRVDDSGAVWMTTSRGLVRFQPSSSRIRVYGVRDGLPSQEFSDREIGRSPDGHFAIGTAEGLLLFHPDQVQQRARTPPLVLETLELRRGEETIELPTGEPIELRDGDRDLHVVARLLSFTDSHVHQYRFRLEGYESEWVSADAAAERVFPGLEPGHYTLHIQARTEDGDWTSLDPIEIRQAPPWWLTRWALAAMVVLALLLLAVAAAAYRQRLRRTASWHVAEHKRELAERASEAKSRFLATLGHEVRTPMTGVLGMSELLLDTELDPRQRGYAESIRRAGNHLMRLVNDALDLARIEAGRLDLDPQPFELPRLIQELAQHCEPLVRQKSLRYDAVIDDAVPAWVYGDVGRVRQILLNLLGNATKFTERGAVGLHVGVDADGALVFEVSDTGPGLSTEQRRRLFRRFEQAEGARTASRYGGSGLGLAISQELSIAMGGHISVDSKPGTGTCFRVVLPLPAVTDSPPSSAGEVHERITAAIGLEILLVEDDQTVADVIAGLLQSQGHAVVHVMHGLAALSEIATRSFDLALIDLDLPGVDGLTLAGMMRAHGFVQPMVAVTARADADAEVRARAAGFDGFLRKPLTGEMLADTLASSWRPVYAEDDPEAGL</sequence>
<reference evidence="13" key="1">
    <citation type="submission" date="2017-09" db="EMBL/GenBank/DDBJ databases">
        <title>Luteimonas liuhanmingii sp.nov., isolated from the intestinal contents of Tibetan Plateau Pika in Yushu, Qinghai Province, China.</title>
        <authorList>
            <person name="Gui Z."/>
        </authorList>
    </citation>
    <scope>NUCLEOTIDE SEQUENCE [LARGE SCALE GENOMIC DNA]</scope>
    <source>
        <strain evidence="13">100111</strain>
    </source>
</reference>
<evidence type="ECO:0000256" key="8">
    <source>
        <dbReference type="SAM" id="Phobius"/>
    </source>
</evidence>
<evidence type="ECO:0000259" key="11">
    <source>
        <dbReference type="PROSITE" id="PS50110"/>
    </source>
</evidence>
<dbReference type="InterPro" id="IPR013783">
    <property type="entry name" value="Ig-like_fold"/>
</dbReference>